<reference evidence="10" key="1">
    <citation type="journal article" date="2020" name="mSystems">
        <title>Genome- and Community-Level Interaction Insights into Carbon Utilization and Element Cycling Functions of Hydrothermarchaeota in Hydrothermal Sediment.</title>
        <authorList>
            <person name="Zhou Z."/>
            <person name="Liu Y."/>
            <person name="Xu W."/>
            <person name="Pan J."/>
            <person name="Luo Z.H."/>
            <person name="Li M."/>
        </authorList>
    </citation>
    <scope>NUCLEOTIDE SEQUENCE [LARGE SCALE GENOMIC DNA]</scope>
    <source>
        <strain evidence="10">SpSt-902</strain>
    </source>
</reference>
<keyword evidence="6 8" id="KW-0012">Acyltransferase</keyword>
<evidence type="ECO:0000256" key="5">
    <source>
        <dbReference type="ARBA" id="ARBA00022679"/>
    </source>
</evidence>
<dbReference type="InterPro" id="IPR000182">
    <property type="entry name" value="GNAT_dom"/>
</dbReference>
<dbReference type="GO" id="GO:0019491">
    <property type="term" value="P:ectoine biosynthetic process"/>
    <property type="evidence" value="ECO:0007669"/>
    <property type="project" value="UniProtKB-UniPathway"/>
</dbReference>
<dbReference type="EC" id="2.3.1.178" evidence="3 8"/>
<comment type="similarity">
    <text evidence="2 8">Belongs to the acetyltransferase family. EctA subfamily.</text>
</comment>
<comment type="function">
    <text evidence="8">Catalyzes the acetylation of L-2,4-diaminobutyrate (DABA) to gamma-N-acetyl-alpha,gamma-diaminobutyric acid (ADABA) with acetyl coenzyme A.</text>
</comment>
<organism evidence="10">
    <name type="scientific">Leptospirillum ferriphilum</name>
    <dbReference type="NCBI Taxonomy" id="178606"/>
    <lineage>
        <taxon>Bacteria</taxon>
        <taxon>Pseudomonadati</taxon>
        <taxon>Nitrospirota</taxon>
        <taxon>Nitrospiria</taxon>
        <taxon>Nitrospirales</taxon>
        <taxon>Nitrospiraceae</taxon>
        <taxon>Leptospirillum</taxon>
    </lineage>
</organism>
<evidence type="ECO:0000313" key="10">
    <source>
        <dbReference type="EMBL" id="HFT94174.1"/>
    </source>
</evidence>
<protein>
    <recommendedName>
        <fullName evidence="4 8">L-2,4-diaminobutyric acid acetyltransferase</fullName>
        <shortName evidence="8">DABA acetyltransferase</shortName>
        <ecNumber evidence="3 8">2.3.1.178</ecNumber>
    </recommendedName>
</protein>
<dbReference type="Gene3D" id="3.40.630.30">
    <property type="match status" value="1"/>
</dbReference>
<evidence type="ECO:0000256" key="8">
    <source>
        <dbReference type="RuleBase" id="RU365045"/>
    </source>
</evidence>
<comment type="pathway">
    <text evidence="1 8">Amine and polyamine biosynthesis; ectoine biosynthesis; L-ectoine from L-aspartate 4-semialdehyde: step 2/3.</text>
</comment>
<dbReference type="CDD" id="cd04301">
    <property type="entry name" value="NAT_SF"/>
    <property type="match status" value="1"/>
</dbReference>
<dbReference type="Pfam" id="PF00583">
    <property type="entry name" value="Acetyltransf_1"/>
    <property type="match status" value="1"/>
</dbReference>
<sequence>MRQPTEQDGRKVSELVERCPPLDTNSLYANLLQCTHFSDTSVVAEDETGGLAGFIPAYRLPGRPDTLFVWQVAVDPEARELGVGLSMLESLLDRVLPLGVRFLETTISPKNAPSRALFLRLFSRYQADYTTRLLFSKNDHFGGKHDDEELYHAGPFSVTGIQKRQEES</sequence>
<name>A0A7C3R0L3_9BACT</name>
<evidence type="ECO:0000259" key="9">
    <source>
        <dbReference type="PROSITE" id="PS51186"/>
    </source>
</evidence>
<dbReference type="SUPFAM" id="SSF55729">
    <property type="entry name" value="Acyl-CoA N-acyltransferases (Nat)"/>
    <property type="match status" value="1"/>
</dbReference>
<dbReference type="InterPro" id="IPR016181">
    <property type="entry name" value="Acyl_CoA_acyltransferase"/>
</dbReference>
<comment type="catalytic activity">
    <reaction evidence="7 8">
        <text>L-2,4-diaminobutanoate + acetyl-CoA = (2S)-4-acetamido-2-aminobutanoate + CoA + H(+)</text>
        <dbReference type="Rhea" id="RHEA:16901"/>
        <dbReference type="ChEBI" id="CHEBI:15378"/>
        <dbReference type="ChEBI" id="CHEBI:57287"/>
        <dbReference type="ChEBI" id="CHEBI:57288"/>
        <dbReference type="ChEBI" id="CHEBI:58761"/>
        <dbReference type="ChEBI" id="CHEBI:58929"/>
        <dbReference type="EC" id="2.3.1.178"/>
    </reaction>
</comment>
<evidence type="ECO:0000256" key="1">
    <source>
        <dbReference type="ARBA" id="ARBA00004978"/>
    </source>
</evidence>
<feature type="domain" description="N-acetyltransferase" evidence="9">
    <location>
        <begin position="1"/>
        <end position="140"/>
    </location>
</feature>
<evidence type="ECO:0000256" key="6">
    <source>
        <dbReference type="ARBA" id="ARBA00023315"/>
    </source>
</evidence>
<accession>A0A7C3R0L3</accession>
<dbReference type="AlphaFoldDB" id="A0A7C3R0L3"/>
<dbReference type="GO" id="GO:0033816">
    <property type="term" value="F:diaminobutyrate acetyltransferase activity"/>
    <property type="evidence" value="ECO:0007669"/>
    <property type="project" value="UniProtKB-EC"/>
</dbReference>
<dbReference type="NCBIfam" id="TIGR02406">
    <property type="entry name" value="ectoine_EctA"/>
    <property type="match status" value="1"/>
</dbReference>
<gene>
    <name evidence="8 10" type="primary">ectA</name>
    <name evidence="10" type="ORF">ENX03_09670</name>
</gene>
<dbReference type="EMBL" id="DTMM01000209">
    <property type="protein sequence ID" value="HFT94174.1"/>
    <property type="molecule type" value="Genomic_DNA"/>
</dbReference>
<dbReference type="InterPro" id="IPR012772">
    <property type="entry name" value="Ectoine_EctA"/>
</dbReference>
<keyword evidence="5 8" id="KW-0808">Transferase</keyword>
<dbReference type="UniPathway" id="UPA00067">
    <property type="reaction ID" value="UER00122"/>
</dbReference>
<proteinExistence type="inferred from homology"/>
<dbReference type="PROSITE" id="PS51186">
    <property type="entry name" value="GNAT"/>
    <property type="match status" value="1"/>
</dbReference>
<evidence type="ECO:0000256" key="7">
    <source>
        <dbReference type="ARBA" id="ARBA00048924"/>
    </source>
</evidence>
<comment type="caution">
    <text evidence="10">The sequence shown here is derived from an EMBL/GenBank/DDBJ whole genome shotgun (WGS) entry which is preliminary data.</text>
</comment>
<evidence type="ECO:0000256" key="4">
    <source>
        <dbReference type="ARBA" id="ARBA00017935"/>
    </source>
</evidence>
<evidence type="ECO:0000256" key="2">
    <source>
        <dbReference type="ARBA" id="ARBA00010712"/>
    </source>
</evidence>
<evidence type="ECO:0000256" key="3">
    <source>
        <dbReference type="ARBA" id="ARBA00012355"/>
    </source>
</evidence>